<evidence type="ECO:0000256" key="1">
    <source>
        <dbReference type="SAM" id="Coils"/>
    </source>
</evidence>
<accession>A0ABU6SIQ9</accession>
<keyword evidence="4" id="KW-1185">Reference proteome</keyword>
<dbReference type="Proteomes" id="UP001341840">
    <property type="component" value="Unassembled WGS sequence"/>
</dbReference>
<name>A0ABU6SIQ9_9FABA</name>
<sequence>MSDVVKLMYDTPWLSYSKVPIEVKDRWFNKWMESFYFEQGSNPTLIRKTFDYRMGRILQQMLRKRRSATNKVNRASAKGGSLDCGGSATIPSTQERMDVFITELDTRTQATQQSAHDGNGSNSPVIMDPDEVWREVVGEPRKNRIYGIGSYFSRTLRTDPLLRSSRRTSEPPLSQHTVDELRTQIHGLTQELHQKAREELVREREELMREREEYRKMKEEMAAYYASMWATGSGVGSTTVTAPAAQHDGDGGQEEEEDDADDYQDP</sequence>
<reference evidence="3 4" key="1">
    <citation type="journal article" date="2023" name="Plants (Basel)">
        <title>Bridging the Gap: Combining Genomics and Transcriptomics Approaches to Understand Stylosanthes scabra, an Orphan Legume from the Brazilian Caatinga.</title>
        <authorList>
            <person name="Ferreira-Neto J.R.C."/>
            <person name="da Silva M.D."/>
            <person name="Binneck E."/>
            <person name="de Melo N.F."/>
            <person name="da Silva R.H."/>
            <person name="de Melo A.L.T.M."/>
            <person name="Pandolfi V."/>
            <person name="Bustamante F.O."/>
            <person name="Brasileiro-Vidal A.C."/>
            <person name="Benko-Iseppon A.M."/>
        </authorList>
    </citation>
    <scope>NUCLEOTIDE SEQUENCE [LARGE SCALE GENOMIC DNA]</scope>
    <source>
        <tissue evidence="3">Leaves</tissue>
    </source>
</reference>
<organism evidence="3 4">
    <name type="scientific">Stylosanthes scabra</name>
    <dbReference type="NCBI Taxonomy" id="79078"/>
    <lineage>
        <taxon>Eukaryota</taxon>
        <taxon>Viridiplantae</taxon>
        <taxon>Streptophyta</taxon>
        <taxon>Embryophyta</taxon>
        <taxon>Tracheophyta</taxon>
        <taxon>Spermatophyta</taxon>
        <taxon>Magnoliopsida</taxon>
        <taxon>eudicotyledons</taxon>
        <taxon>Gunneridae</taxon>
        <taxon>Pentapetalae</taxon>
        <taxon>rosids</taxon>
        <taxon>fabids</taxon>
        <taxon>Fabales</taxon>
        <taxon>Fabaceae</taxon>
        <taxon>Papilionoideae</taxon>
        <taxon>50 kb inversion clade</taxon>
        <taxon>dalbergioids sensu lato</taxon>
        <taxon>Dalbergieae</taxon>
        <taxon>Pterocarpus clade</taxon>
        <taxon>Stylosanthes</taxon>
    </lineage>
</organism>
<evidence type="ECO:0000313" key="3">
    <source>
        <dbReference type="EMBL" id="MED6135698.1"/>
    </source>
</evidence>
<feature type="compositionally biased region" description="Acidic residues" evidence="2">
    <location>
        <begin position="251"/>
        <end position="266"/>
    </location>
</feature>
<evidence type="ECO:0000313" key="4">
    <source>
        <dbReference type="Proteomes" id="UP001341840"/>
    </source>
</evidence>
<dbReference type="EMBL" id="JASCZI010060742">
    <property type="protein sequence ID" value="MED6135698.1"/>
    <property type="molecule type" value="Genomic_DNA"/>
</dbReference>
<protein>
    <submittedName>
        <fullName evidence="3">Uncharacterized protein</fullName>
    </submittedName>
</protein>
<keyword evidence="1" id="KW-0175">Coiled coil</keyword>
<proteinExistence type="predicted"/>
<comment type="caution">
    <text evidence="3">The sequence shown here is derived from an EMBL/GenBank/DDBJ whole genome shotgun (WGS) entry which is preliminary data.</text>
</comment>
<gene>
    <name evidence="3" type="ORF">PIB30_049099</name>
</gene>
<feature type="region of interest" description="Disordered" evidence="2">
    <location>
        <begin position="233"/>
        <end position="266"/>
    </location>
</feature>
<feature type="coiled-coil region" evidence="1">
    <location>
        <begin position="178"/>
        <end position="227"/>
    </location>
</feature>
<evidence type="ECO:0000256" key="2">
    <source>
        <dbReference type="SAM" id="MobiDB-lite"/>
    </source>
</evidence>